<evidence type="ECO:0000256" key="1">
    <source>
        <dbReference type="SAM" id="Phobius"/>
    </source>
</evidence>
<sequence>MHEYFRYFRSDLYKLRHSWFFPVHFIFPVCGAVLMLLYAKISNSKDLYKLAAFLQIIALAYPFVVSVVCQMTAEQEKHAGHSQNMLTLPSRGKAIFSKFTVLISSGLLSTALSTVLFGNLFPLLTGARLPSEFFITVPAVLWSSNLLLYGLHLILAFRFGPNLGISVGVVGSLLSALLQTGLGTGVWYLIPYGLGIRFAESTLTKMFQLPAGSSFELHIGIIFCISATCVMIGIMMLWFFRYSGTSTD</sequence>
<evidence type="ECO:0000313" key="3">
    <source>
        <dbReference type="Proteomes" id="UP000712157"/>
    </source>
</evidence>
<feature type="transmembrane region" description="Helical" evidence="1">
    <location>
        <begin position="20"/>
        <end position="39"/>
    </location>
</feature>
<keyword evidence="1" id="KW-1133">Transmembrane helix</keyword>
<comment type="caution">
    <text evidence="2">The sequence shown here is derived from an EMBL/GenBank/DDBJ whole genome shotgun (WGS) entry which is preliminary data.</text>
</comment>
<feature type="transmembrane region" description="Helical" evidence="1">
    <location>
        <begin position="167"/>
        <end position="190"/>
    </location>
</feature>
<dbReference type="Pfam" id="PF12730">
    <property type="entry name" value="ABC2_membrane_4"/>
    <property type="match status" value="1"/>
</dbReference>
<protein>
    <submittedName>
        <fullName evidence="2">Lantibiotic immunity ABC transporter MutG family permease subunit</fullName>
    </submittedName>
</protein>
<dbReference type="RefSeq" id="WP_238722391.1">
    <property type="nucleotide sequence ID" value="NZ_JAHQCW010000029.1"/>
</dbReference>
<name>A0A949K648_9FIRM</name>
<dbReference type="EMBL" id="JAHQCW010000029">
    <property type="protein sequence ID" value="MBU9738096.1"/>
    <property type="molecule type" value="Genomic_DNA"/>
</dbReference>
<reference evidence="2" key="1">
    <citation type="submission" date="2021-06" db="EMBL/GenBank/DDBJ databases">
        <title>Description of novel taxa of the family Lachnospiraceae.</title>
        <authorList>
            <person name="Chaplin A.V."/>
            <person name="Sokolova S.R."/>
            <person name="Pikina A.P."/>
            <person name="Korzhanova M."/>
            <person name="Belova V."/>
            <person name="Korostin D."/>
            <person name="Efimov B.A."/>
        </authorList>
    </citation>
    <scope>NUCLEOTIDE SEQUENCE</scope>
    <source>
        <strain evidence="2">ASD5720</strain>
    </source>
</reference>
<dbReference type="InterPro" id="IPR022294">
    <property type="entry name" value="ABC-transptr_permeasesu"/>
</dbReference>
<dbReference type="AlphaFoldDB" id="A0A949K648"/>
<keyword evidence="3" id="KW-1185">Reference proteome</keyword>
<dbReference type="NCBIfam" id="TIGR03733">
    <property type="entry name" value="lanti_perm_MutG"/>
    <property type="match status" value="1"/>
</dbReference>
<feature type="transmembrane region" description="Helical" evidence="1">
    <location>
        <begin position="217"/>
        <end position="240"/>
    </location>
</feature>
<gene>
    <name evidence="2" type="ORF">KTH89_16250</name>
</gene>
<organism evidence="2 3">
    <name type="scientific">Diplocloster agilis</name>
    <dbReference type="NCBI Taxonomy" id="2850323"/>
    <lineage>
        <taxon>Bacteria</taxon>
        <taxon>Bacillati</taxon>
        <taxon>Bacillota</taxon>
        <taxon>Clostridia</taxon>
        <taxon>Lachnospirales</taxon>
        <taxon>Lachnospiraceae</taxon>
        <taxon>Diplocloster</taxon>
    </lineage>
</organism>
<accession>A0A949K648</accession>
<proteinExistence type="predicted"/>
<feature type="transmembrane region" description="Helical" evidence="1">
    <location>
        <begin position="51"/>
        <end position="73"/>
    </location>
</feature>
<dbReference type="Proteomes" id="UP000712157">
    <property type="component" value="Unassembled WGS sequence"/>
</dbReference>
<feature type="transmembrane region" description="Helical" evidence="1">
    <location>
        <begin position="94"/>
        <end position="121"/>
    </location>
</feature>
<keyword evidence="1" id="KW-0472">Membrane</keyword>
<evidence type="ECO:0000313" key="2">
    <source>
        <dbReference type="EMBL" id="MBU9738096.1"/>
    </source>
</evidence>
<keyword evidence="1" id="KW-0812">Transmembrane</keyword>
<feature type="transmembrane region" description="Helical" evidence="1">
    <location>
        <begin position="133"/>
        <end position="155"/>
    </location>
</feature>
<dbReference type="CDD" id="cd21808">
    <property type="entry name" value="ABC-2_lan_permease_MutG"/>
    <property type="match status" value="1"/>
</dbReference>